<dbReference type="SUPFAM" id="SSF51735">
    <property type="entry name" value="NAD(P)-binding Rossmann-fold domains"/>
    <property type="match status" value="1"/>
</dbReference>
<dbReference type="InterPro" id="IPR036291">
    <property type="entry name" value="NAD(P)-bd_dom_sf"/>
</dbReference>
<comment type="caution">
    <text evidence="3">The sequence shown here is derived from an EMBL/GenBank/DDBJ whole genome shotgun (WGS) entry which is preliminary data.</text>
</comment>
<evidence type="ECO:0000259" key="2">
    <source>
        <dbReference type="Pfam" id="PF01370"/>
    </source>
</evidence>
<dbReference type="InterPro" id="IPR050177">
    <property type="entry name" value="Lipid_A_modif_metabolic_enz"/>
</dbReference>
<keyword evidence="4" id="KW-1185">Reference proteome</keyword>
<dbReference type="RefSeq" id="WP_345036300.1">
    <property type="nucleotide sequence ID" value="NZ_BAABBA010000001.1"/>
</dbReference>
<evidence type="ECO:0000313" key="3">
    <source>
        <dbReference type="EMBL" id="GAA4285684.1"/>
    </source>
</evidence>
<reference evidence="4" key="1">
    <citation type="journal article" date="2019" name="Int. J. Syst. Evol. Microbiol.">
        <title>The Global Catalogue of Microorganisms (GCM) 10K type strain sequencing project: providing services to taxonomists for standard genome sequencing and annotation.</title>
        <authorList>
            <consortium name="The Broad Institute Genomics Platform"/>
            <consortium name="The Broad Institute Genome Sequencing Center for Infectious Disease"/>
            <person name="Wu L."/>
            <person name="Ma J."/>
        </authorList>
    </citation>
    <scope>NUCLEOTIDE SEQUENCE [LARGE SCALE GENOMIC DNA]</scope>
    <source>
        <strain evidence="4">JCM 17459</strain>
    </source>
</reference>
<accession>A0ABP8ENU4</accession>
<sequence>MRVAVVGGSGNVGTHVLDALTAAPEVSSVVGISRRLPDRSAEPYRSADWVTLDIGAEAADDAAEEAIVSRLARAFAGADAVVHLAWLIQPNHDRNLMRRTNVDGTRRVARACAAAGVKQLVCASSWAAYSPVDDDVPRDESWTTGGTPSSHYGVDKAAQERVLDELEAAHPEVVVTRMRTALIFAADAGAEIGRYFLGPWVPRALLRPGALPVLPLPKGLRLHVVHAEDAAQAYLQVILQRAGGAFNVTADEVLWPADLARILDHGRYVEISPRLIRPFLDLAWNARVIASDAGWLDMAMAVPVMDGSRLKRVTGWRPRHDAESTLRELLEGLVEGGGRASVPMRPQDTQFEGAPSEGDSRRARRGRHADPTVTVTGTGETMSADVPPHLDRNLLGIYLSDHLTGATGGVSRIGRMAQAYADTELGPELSRLATEIGAARRELAALIDRLDLPSKPHRQAAAWVAEHVGRLKLNGRLTSRSPLSVVLELEIMRAAVAGQLGLWQTLVDLAPDLGLPTEPFEELAERSRGFQSRLERLHEQARGPAFRVGEKIA</sequence>
<organism evidence="3 4">
    <name type="scientific">Georgenia daeguensis</name>
    <dbReference type="NCBI Taxonomy" id="908355"/>
    <lineage>
        <taxon>Bacteria</taxon>
        <taxon>Bacillati</taxon>
        <taxon>Actinomycetota</taxon>
        <taxon>Actinomycetes</taxon>
        <taxon>Micrococcales</taxon>
        <taxon>Bogoriellaceae</taxon>
        <taxon>Georgenia</taxon>
    </lineage>
</organism>
<dbReference type="PANTHER" id="PTHR43245">
    <property type="entry name" value="BIFUNCTIONAL POLYMYXIN RESISTANCE PROTEIN ARNA"/>
    <property type="match status" value="1"/>
</dbReference>
<protein>
    <recommendedName>
        <fullName evidence="2">NAD-dependent epimerase/dehydratase domain-containing protein</fullName>
    </recommendedName>
</protein>
<dbReference type="Pfam" id="PF01370">
    <property type="entry name" value="Epimerase"/>
    <property type="match status" value="1"/>
</dbReference>
<dbReference type="EMBL" id="BAABBA010000001">
    <property type="protein sequence ID" value="GAA4285684.1"/>
    <property type="molecule type" value="Genomic_DNA"/>
</dbReference>
<dbReference type="InterPro" id="IPR001509">
    <property type="entry name" value="Epimerase_deHydtase"/>
</dbReference>
<dbReference type="PANTHER" id="PTHR43245:SF52">
    <property type="entry name" value="NAD-DEPENDENT EPIMERASE_DEHYDRATASE"/>
    <property type="match status" value="1"/>
</dbReference>
<feature type="region of interest" description="Disordered" evidence="1">
    <location>
        <begin position="337"/>
        <end position="386"/>
    </location>
</feature>
<dbReference type="Gene3D" id="3.40.50.720">
    <property type="entry name" value="NAD(P)-binding Rossmann-like Domain"/>
    <property type="match status" value="1"/>
</dbReference>
<evidence type="ECO:0000313" key="4">
    <source>
        <dbReference type="Proteomes" id="UP001499841"/>
    </source>
</evidence>
<gene>
    <name evidence="3" type="ORF">GCM10022262_00430</name>
</gene>
<feature type="domain" description="NAD-dependent epimerase/dehydratase" evidence="2">
    <location>
        <begin position="3"/>
        <end position="248"/>
    </location>
</feature>
<proteinExistence type="predicted"/>
<evidence type="ECO:0000256" key="1">
    <source>
        <dbReference type="SAM" id="MobiDB-lite"/>
    </source>
</evidence>
<dbReference type="Proteomes" id="UP001499841">
    <property type="component" value="Unassembled WGS sequence"/>
</dbReference>
<name>A0ABP8ENU4_9MICO</name>